<accession>A0ABY5VLR7</accession>
<dbReference type="RefSeq" id="WP_028529114.1">
    <property type="nucleotide sequence ID" value="NZ_CABLBR010000019.1"/>
</dbReference>
<dbReference type="PANTHER" id="PTHR37293:SF5">
    <property type="entry name" value="DNA REPLICATION PROTEIN"/>
    <property type="match status" value="1"/>
</dbReference>
<reference evidence="3" key="1">
    <citation type="journal article" date="2022" name="Cell">
        <title>Design, construction, and in vivo augmentation of a complex gut microbiome.</title>
        <authorList>
            <person name="Cheng A.G."/>
            <person name="Ho P.Y."/>
            <person name="Aranda-Diaz A."/>
            <person name="Jain S."/>
            <person name="Yu F.B."/>
            <person name="Meng X."/>
            <person name="Wang M."/>
            <person name="Iakiviak M."/>
            <person name="Nagashima K."/>
            <person name="Zhao A."/>
            <person name="Murugkar P."/>
            <person name="Patil A."/>
            <person name="Atabakhsh K."/>
            <person name="Weakley A."/>
            <person name="Yan J."/>
            <person name="Brumbaugh A.R."/>
            <person name="Higginbottom S."/>
            <person name="Dimas A."/>
            <person name="Shiver A.L."/>
            <person name="Deutschbauer A."/>
            <person name="Neff N."/>
            <person name="Sonnenburg J.L."/>
            <person name="Huang K.C."/>
            <person name="Fischbach M.A."/>
        </authorList>
    </citation>
    <scope>NUCLEOTIDE SEQUENCE</scope>
    <source>
        <strain evidence="3">DSM 19829</strain>
    </source>
</reference>
<dbReference type="EMBL" id="CP102290">
    <property type="protein sequence ID" value="UWP60453.1"/>
    <property type="molecule type" value="Genomic_DNA"/>
</dbReference>
<keyword evidence="4" id="KW-1185">Reference proteome</keyword>
<evidence type="ECO:0000313" key="4">
    <source>
        <dbReference type="Proteomes" id="UP001060164"/>
    </source>
</evidence>
<dbReference type="InterPro" id="IPR017019">
    <property type="entry name" value="DNA_replication_prd_bac"/>
</dbReference>
<dbReference type="InterPro" id="IPR034829">
    <property type="entry name" value="DnaD-like_sf"/>
</dbReference>
<dbReference type="PIRSF" id="PIRSF033722">
    <property type="entry name" value="DnaD_CA_C3587_prd"/>
    <property type="match status" value="1"/>
</dbReference>
<gene>
    <name evidence="3" type="ORF">NQ502_05275</name>
</gene>
<dbReference type="NCBIfam" id="TIGR01446">
    <property type="entry name" value="DnaD_dom"/>
    <property type="match status" value="2"/>
</dbReference>
<evidence type="ECO:0000256" key="1">
    <source>
        <dbReference type="ARBA" id="ARBA00093462"/>
    </source>
</evidence>
<evidence type="ECO:0000313" key="3">
    <source>
        <dbReference type="EMBL" id="UWP60453.1"/>
    </source>
</evidence>
<proteinExistence type="inferred from homology"/>
<dbReference type="PANTHER" id="PTHR37293">
    <property type="entry name" value="PHAGE REPLICATION PROTEIN-RELATED"/>
    <property type="match status" value="1"/>
</dbReference>
<feature type="domain" description="DnaB/C C-terminal" evidence="2">
    <location>
        <begin position="150"/>
        <end position="221"/>
    </location>
</feature>
<name>A0ABY5VLR7_9FIRM</name>
<protein>
    <submittedName>
        <fullName evidence="3">DnaD domain protein</fullName>
    </submittedName>
</protein>
<feature type="domain" description="DnaB/C C-terminal" evidence="2">
    <location>
        <begin position="240"/>
        <end position="304"/>
    </location>
</feature>
<dbReference type="Proteomes" id="UP001060164">
    <property type="component" value="Chromosome"/>
</dbReference>
<dbReference type="Gene3D" id="1.10.10.630">
    <property type="entry name" value="DnaD domain-like"/>
    <property type="match status" value="2"/>
</dbReference>
<sequence>MNPLKIHNNCSEDVTIVSNYFLDLYMPKANGEFVKIYLYLLRMISSDDCSLTLSSIADTFDCTENDVERALRYWDKKEILRLTIGTANQITGLTLLPFTKQKGAGISAVSEKETAAYPQPEPASVPSAYSLTPDRVKELKKNEEVMQLLFIAEQYLGKTLSPTETTRILYFYEELHFSADLIEYLIEYCVSKGSKSIRYMEKVALAWAQSGISTVKMAKQETNTFSKHYFSVLKAFGITSRNPVESEIQMIDRWMKDYGFTTDIILEACARTINQTGKPSFQYADGILGAWHKNGVLSFSDIQEMDVRHKESRDRTAPRIQNKTPNKFNNFHQRDYNFSDLEKQLLKK</sequence>
<dbReference type="SUPFAM" id="SSF158499">
    <property type="entry name" value="DnaD domain-like"/>
    <property type="match status" value="2"/>
</dbReference>
<evidence type="ECO:0000259" key="2">
    <source>
        <dbReference type="Pfam" id="PF07261"/>
    </source>
</evidence>
<comment type="similarity">
    <text evidence="1">Belongs to the DnaB/DnaD family.</text>
</comment>
<dbReference type="Pfam" id="PF07261">
    <property type="entry name" value="DnaB_2"/>
    <property type="match status" value="2"/>
</dbReference>
<dbReference type="InterPro" id="IPR053162">
    <property type="entry name" value="DnaD"/>
</dbReference>
<organism evidence="3 4">
    <name type="scientific">Ruminococcus gauvreauii</name>
    <dbReference type="NCBI Taxonomy" id="438033"/>
    <lineage>
        <taxon>Bacteria</taxon>
        <taxon>Bacillati</taxon>
        <taxon>Bacillota</taxon>
        <taxon>Clostridia</taxon>
        <taxon>Eubacteriales</taxon>
        <taxon>Oscillospiraceae</taxon>
        <taxon>Ruminococcus</taxon>
    </lineage>
</organism>
<dbReference type="InterPro" id="IPR006343">
    <property type="entry name" value="DnaB/C_C"/>
</dbReference>